<name>H0JZ20_9NOCA</name>
<dbReference type="AlphaFoldDB" id="H0JZ20"/>
<proteinExistence type="predicted"/>
<reference evidence="1 2" key="1">
    <citation type="submission" date="2011-12" db="EMBL/GenBank/DDBJ databases">
        <authorList>
            <person name="Kriszt B."/>
            <person name="Tancsics A."/>
            <person name="Cserhati M."/>
            <person name="Toth A."/>
            <person name="Nagy I."/>
            <person name="Horvath B."/>
            <person name="Tamura T."/>
            <person name="Kukolya J."/>
            <person name="Szoboszlay S."/>
        </authorList>
    </citation>
    <scope>NUCLEOTIDE SEQUENCE [LARGE SCALE GENOMIC DNA]</scope>
    <source>
        <strain evidence="1 2">AK37</strain>
    </source>
</reference>
<gene>
    <name evidence="1" type="ORF">AK37_25150</name>
</gene>
<organism evidence="1 2">
    <name type="scientific">Rhodococcus pyridinivorans AK37</name>
    <dbReference type="NCBI Taxonomy" id="1114960"/>
    <lineage>
        <taxon>Bacteria</taxon>
        <taxon>Bacillati</taxon>
        <taxon>Actinomycetota</taxon>
        <taxon>Actinomycetes</taxon>
        <taxon>Mycobacteriales</taxon>
        <taxon>Nocardiaceae</taxon>
        <taxon>Rhodococcus</taxon>
    </lineage>
</organism>
<dbReference type="Proteomes" id="UP000005064">
    <property type="component" value="Unassembled WGS sequence"/>
</dbReference>
<evidence type="ECO:0000313" key="1">
    <source>
        <dbReference type="EMBL" id="EHK80277.1"/>
    </source>
</evidence>
<evidence type="ECO:0000313" key="2">
    <source>
        <dbReference type="Proteomes" id="UP000005064"/>
    </source>
</evidence>
<accession>H0JZ20</accession>
<dbReference type="EMBL" id="AHBW01000093">
    <property type="protein sequence ID" value="EHK80277.1"/>
    <property type="molecule type" value="Genomic_DNA"/>
</dbReference>
<dbReference type="PATRIC" id="fig|1114960.4.peg.5126"/>
<evidence type="ECO:0008006" key="3">
    <source>
        <dbReference type="Google" id="ProtNLM"/>
    </source>
</evidence>
<dbReference type="InterPro" id="IPR024520">
    <property type="entry name" value="DUF3558"/>
</dbReference>
<comment type="caution">
    <text evidence="1">The sequence shown here is derived from an EMBL/GenBank/DDBJ whole genome shotgun (WGS) entry which is preliminary data.</text>
</comment>
<dbReference type="Pfam" id="PF12079">
    <property type="entry name" value="DUF3558"/>
    <property type="match status" value="2"/>
</dbReference>
<sequence length="333" mass="37783">MFPTNDTPKAVDPEVHAQITFDPCADIPEEAFRAERVDLSTGQKSEHTSGGYTSILCTFDSIPPDSNDTGWFDLYLLASNRTLDEAYKRDPENTTETTVSGRPALVKFDPNVTNSCEISMSTRFGLISIKHHNLTREMQPMTDDARCSRTRSFVERIEDSVDREVDAGRIMMEVATTVRTPRVVDDSERPDITFDPCLDVPMEILLERGFDDRSKDLTDLPFGTYTFISCSWKSFAQTTDHKDSYAITFLAGNVSYEEYLERDRDISTEITINSRRALLQHDRNDCAIILDTKFGVLVSSWLHFPYDNEPIPSEKQCAPLFSLVQDIETLVDL</sequence>
<protein>
    <recommendedName>
        <fullName evidence="3">DUF3558 domain-containing protein</fullName>
    </recommendedName>
</protein>